<feature type="compositionally biased region" description="Basic residues" evidence="1">
    <location>
        <begin position="220"/>
        <end position="230"/>
    </location>
</feature>
<feature type="region of interest" description="Disordered" evidence="1">
    <location>
        <begin position="1"/>
        <end position="33"/>
    </location>
</feature>
<dbReference type="KEGG" id="pda:103712883"/>
<evidence type="ECO:0000256" key="1">
    <source>
        <dbReference type="SAM" id="MobiDB-lite"/>
    </source>
</evidence>
<accession>A0A8B7CF53</accession>
<feature type="region of interest" description="Disordered" evidence="1">
    <location>
        <begin position="58"/>
        <end position="199"/>
    </location>
</feature>
<dbReference type="InterPro" id="IPR012438">
    <property type="entry name" value="DUF1639"/>
</dbReference>
<dbReference type="PANTHER" id="PTHR33130">
    <property type="entry name" value="PUTATIVE (DUF1639)-RELATED"/>
    <property type="match status" value="1"/>
</dbReference>
<proteinExistence type="predicted"/>
<dbReference type="GeneID" id="103712883"/>
<evidence type="ECO:0000313" key="3">
    <source>
        <dbReference type="RefSeq" id="XP_008797798.2"/>
    </source>
</evidence>
<feature type="region of interest" description="Disordered" evidence="1">
    <location>
        <begin position="213"/>
        <end position="233"/>
    </location>
</feature>
<dbReference type="Proteomes" id="UP000228380">
    <property type="component" value="Chromosome 8"/>
</dbReference>
<keyword evidence="2" id="KW-1185">Reference proteome</keyword>
<feature type="compositionally biased region" description="Low complexity" evidence="1">
    <location>
        <begin position="58"/>
        <end position="68"/>
    </location>
</feature>
<dbReference type="OrthoDB" id="769821at2759"/>
<organism evidence="2 3">
    <name type="scientific">Phoenix dactylifera</name>
    <name type="common">Date palm</name>
    <dbReference type="NCBI Taxonomy" id="42345"/>
    <lineage>
        <taxon>Eukaryota</taxon>
        <taxon>Viridiplantae</taxon>
        <taxon>Streptophyta</taxon>
        <taxon>Embryophyta</taxon>
        <taxon>Tracheophyta</taxon>
        <taxon>Spermatophyta</taxon>
        <taxon>Magnoliopsida</taxon>
        <taxon>Liliopsida</taxon>
        <taxon>Arecaceae</taxon>
        <taxon>Coryphoideae</taxon>
        <taxon>Phoeniceae</taxon>
        <taxon>Phoenix</taxon>
    </lineage>
</organism>
<protein>
    <submittedName>
        <fullName evidence="3">Uncharacterized protein LOC103712883</fullName>
    </submittedName>
</protein>
<gene>
    <name evidence="3" type="primary">LOC103712883</name>
</gene>
<name>A0A8B7CF53_PHODC</name>
<sequence>MTSTEEGDLRGRLAEDWTLSPPRPRRSQSRLHNFSFSTLSWGRHKLLRCINIKGSVSGEAAGSAAAEVAQHDPGEGRKRPGSASSRGKSQPPRASPGGSGSKEADGRAMEEGKGEESSSSAAAAAAAAAATAAAAAAAMRPWNLRTRRAACNAPAEKGRPRNPNSAAGSPSPLSAEKSKPVAKSVRLRSDDAGTGQWPTFSISLSRKEIEEDFMLFKGTKPPRKPKKRPKMVQEQLDSLLPGLWLSEITPNSYKIHASKRP</sequence>
<dbReference type="PANTHER" id="PTHR33130:SF43">
    <property type="entry name" value="OS01G0688600 PROTEIN"/>
    <property type="match status" value="1"/>
</dbReference>
<dbReference type="AlphaFoldDB" id="A0A8B7CF53"/>
<feature type="compositionally biased region" description="Low complexity" evidence="1">
    <location>
        <begin position="117"/>
        <end position="138"/>
    </location>
</feature>
<dbReference type="RefSeq" id="XP_008797798.2">
    <property type="nucleotide sequence ID" value="XM_008799576.4"/>
</dbReference>
<reference evidence="2" key="1">
    <citation type="journal article" date="2019" name="Nat. Commun.">
        <title>Genome-wide association mapping of date palm fruit traits.</title>
        <authorList>
            <person name="Hazzouri K.M."/>
            <person name="Gros-Balthazard M."/>
            <person name="Flowers J.M."/>
            <person name="Copetti D."/>
            <person name="Lemansour A."/>
            <person name="Lebrun M."/>
            <person name="Masmoudi K."/>
            <person name="Ferrand S."/>
            <person name="Dhar M.I."/>
            <person name="Fresquez Z.A."/>
            <person name="Rosas U."/>
            <person name="Zhang J."/>
            <person name="Talag J."/>
            <person name="Lee S."/>
            <person name="Kudrna D."/>
            <person name="Powell R.F."/>
            <person name="Leitch I.J."/>
            <person name="Krueger R.R."/>
            <person name="Wing R.A."/>
            <person name="Amiri K.M.A."/>
            <person name="Purugganan M.D."/>
        </authorList>
    </citation>
    <scope>NUCLEOTIDE SEQUENCE [LARGE SCALE GENOMIC DNA]</scope>
    <source>
        <strain evidence="2">cv. Khalas</strain>
    </source>
</reference>
<feature type="compositionally biased region" description="Basic and acidic residues" evidence="1">
    <location>
        <begin position="102"/>
        <end position="116"/>
    </location>
</feature>
<feature type="compositionally biased region" description="Polar residues" evidence="1">
    <location>
        <begin position="162"/>
        <end position="172"/>
    </location>
</feature>
<reference evidence="3" key="2">
    <citation type="submission" date="2025-08" db="UniProtKB">
        <authorList>
            <consortium name="RefSeq"/>
        </authorList>
    </citation>
    <scope>IDENTIFICATION</scope>
    <source>
        <tissue evidence="3">Young leaves</tissue>
    </source>
</reference>
<feature type="compositionally biased region" description="Basic and acidic residues" evidence="1">
    <location>
        <begin position="69"/>
        <end position="78"/>
    </location>
</feature>
<dbReference type="Pfam" id="PF07797">
    <property type="entry name" value="DUF1639"/>
    <property type="match status" value="1"/>
</dbReference>
<evidence type="ECO:0000313" key="2">
    <source>
        <dbReference type="Proteomes" id="UP000228380"/>
    </source>
</evidence>